<proteinExistence type="predicted"/>
<evidence type="ECO:0000313" key="2">
    <source>
        <dbReference type="Proteomes" id="UP001230051"/>
    </source>
</evidence>
<dbReference type="EMBL" id="JAGXEW010000022">
    <property type="protein sequence ID" value="KAK1159238.1"/>
    <property type="molecule type" value="Genomic_DNA"/>
</dbReference>
<accession>A0AAD8D1C3</accession>
<dbReference type="AlphaFoldDB" id="A0AAD8D1C3"/>
<organism evidence="1 2">
    <name type="scientific">Acipenser oxyrinchus oxyrinchus</name>
    <dbReference type="NCBI Taxonomy" id="40147"/>
    <lineage>
        <taxon>Eukaryota</taxon>
        <taxon>Metazoa</taxon>
        <taxon>Chordata</taxon>
        <taxon>Craniata</taxon>
        <taxon>Vertebrata</taxon>
        <taxon>Euteleostomi</taxon>
        <taxon>Actinopterygii</taxon>
        <taxon>Chondrostei</taxon>
        <taxon>Acipenseriformes</taxon>
        <taxon>Acipenseridae</taxon>
        <taxon>Acipenser</taxon>
    </lineage>
</organism>
<keyword evidence="2" id="KW-1185">Reference proteome</keyword>
<sequence>MVDYLFTDPDQSAVVQVLLVNSSTGRESSLSICAADCFVVACDIVLRKHWTPAVQLHMSNTSFVLELLFTLHP</sequence>
<protein>
    <submittedName>
        <fullName evidence="1">Uncharacterized protein</fullName>
    </submittedName>
</protein>
<dbReference type="Proteomes" id="UP001230051">
    <property type="component" value="Unassembled WGS sequence"/>
</dbReference>
<reference evidence="1" key="1">
    <citation type="submission" date="2022-02" db="EMBL/GenBank/DDBJ databases">
        <title>Atlantic sturgeon de novo genome assembly.</title>
        <authorList>
            <person name="Stock M."/>
            <person name="Klopp C."/>
            <person name="Guiguen Y."/>
            <person name="Cabau C."/>
            <person name="Parinello H."/>
            <person name="Santidrian Yebra-Pimentel E."/>
            <person name="Kuhl H."/>
            <person name="Dirks R.P."/>
            <person name="Guessner J."/>
            <person name="Wuertz S."/>
            <person name="Du K."/>
            <person name="Schartl M."/>
        </authorList>
    </citation>
    <scope>NUCLEOTIDE SEQUENCE</scope>
    <source>
        <strain evidence="1">STURGEONOMICS-FGT-2020</strain>
        <tissue evidence="1">Whole blood</tissue>
    </source>
</reference>
<comment type="caution">
    <text evidence="1">The sequence shown here is derived from an EMBL/GenBank/DDBJ whole genome shotgun (WGS) entry which is preliminary data.</text>
</comment>
<name>A0AAD8D1C3_ACIOX</name>
<gene>
    <name evidence="1" type="ORF">AOXY_G21867</name>
</gene>
<evidence type="ECO:0000313" key="1">
    <source>
        <dbReference type="EMBL" id="KAK1159238.1"/>
    </source>
</evidence>